<dbReference type="Gene3D" id="1.20.90.10">
    <property type="entry name" value="Phospholipase A2 domain"/>
    <property type="match status" value="1"/>
</dbReference>
<evidence type="ECO:0000256" key="1">
    <source>
        <dbReference type="SAM" id="MobiDB-lite"/>
    </source>
</evidence>
<feature type="region of interest" description="Disordered" evidence="1">
    <location>
        <begin position="292"/>
        <end position="311"/>
    </location>
</feature>
<name>A0A849C9I5_9NOCA</name>
<feature type="compositionally biased region" description="Polar residues" evidence="1">
    <location>
        <begin position="27"/>
        <end position="39"/>
    </location>
</feature>
<dbReference type="AlphaFoldDB" id="A0A849C9I5"/>
<dbReference type="SUPFAM" id="SSF48619">
    <property type="entry name" value="Phospholipase A2, PLA2"/>
    <property type="match status" value="1"/>
</dbReference>
<organism evidence="2 3">
    <name type="scientific">Nocardia uniformis</name>
    <dbReference type="NCBI Taxonomy" id="53432"/>
    <lineage>
        <taxon>Bacteria</taxon>
        <taxon>Bacillati</taxon>
        <taxon>Actinomycetota</taxon>
        <taxon>Actinomycetes</taxon>
        <taxon>Mycobacteriales</taxon>
        <taxon>Nocardiaceae</taxon>
        <taxon>Nocardia</taxon>
    </lineage>
</organism>
<gene>
    <name evidence="2" type="ORF">HLB23_22350</name>
</gene>
<feature type="region of interest" description="Disordered" evidence="1">
    <location>
        <begin position="1"/>
        <end position="117"/>
    </location>
</feature>
<evidence type="ECO:0000313" key="2">
    <source>
        <dbReference type="EMBL" id="NNH72567.1"/>
    </source>
</evidence>
<feature type="compositionally biased region" description="Polar residues" evidence="1">
    <location>
        <begin position="58"/>
        <end position="88"/>
    </location>
</feature>
<reference evidence="2 3" key="1">
    <citation type="submission" date="2020-05" db="EMBL/GenBank/DDBJ databases">
        <title>MicrobeNet Type strains.</title>
        <authorList>
            <person name="Nicholson A.C."/>
        </authorList>
    </citation>
    <scope>NUCLEOTIDE SEQUENCE [LARGE SCALE GENOMIC DNA]</scope>
    <source>
        <strain evidence="2 3">JCM 3224</strain>
    </source>
</reference>
<sequence>MIVIQDLPDRPRRSVRAAVTPSPPTGPETSARTGHTTTPGAAVARPVHAATLADTAARTGQSVASTRAGQDAPHSSTPLVDGQQTASATEPPTATRRVTTTGSSTRPQPSPSGTPIRRGGLLAAAAAVLLAATAITAPTAAATAGDSNPAAAAAITENTENTENTAARTAIEALTSPDQATAAIPADFAAGAGYQPTIEQGLLVNPDGECSSPVPLPAEFEITCKAHDLGYDLLRYADSRGQPLTAWARQALDATFEQRMHAACTTRANTVSRTGCQAMASIANTFVDLNSRRQGYGPPVNESRSNTTESEPRVHAAAAIPVAGSALAFAGFAARSTRRRLNHTAPQEVSA</sequence>
<proteinExistence type="predicted"/>
<evidence type="ECO:0000313" key="3">
    <source>
        <dbReference type="Proteomes" id="UP000586827"/>
    </source>
</evidence>
<dbReference type="RefSeq" id="WP_067524951.1">
    <property type="nucleotide sequence ID" value="NZ_JABELX010000008.1"/>
</dbReference>
<accession>A0A849C9I5</accession>
<dbReference type="GO" id="GO:0004623">
    <property type="term" value="F:phospholipase A2 activity"/>
    <property type="evidence" value="ECO:0007669"/>
    <property type="project" value="InterPro"/>
</dbReference>
<dbReference type="GO" id="GO:0006644">
    <property type="term" value="P:phospholipid metabolic process"/>
    <property type="evidence" value="ECO:0007669"/>
    <property type="project" value="InterPro"/>
</dbReference>
<comment type="caution">
    <text evidence="2">The sequence shown here is derived from an EMBL/GenBank/DDBJ whole genome shotgun (WGS) entry which is preliminary data.</text>
</comment>
<dbReference type="EMBL" id="JABELX010000008">
    <property type="protein sequence ID" value="NNH72567.1"/>
    <property type="molecule type" value="Genomic_DNA"/>
</dbReference>
<dbReference type="InterPro" id="IPR036444">
    <property type="entry name" value="PLipase_A2_dom_sf"/>
</dbReference>
<keyword evidence="3" id="KW-1185">Reference proteome</keyword>
<dbReference type="Proteomes" id="UP000586827">
    <property type="component" value="Unassembled WGS sequence"/>
</dbReference>
<protein>
    <submittedName>
        <fullName evidence="2">Uncharacterized protein</fullName>
    </submittedName>
</protein>
<dbReference type="GO" id="GO:0050482">
    <property type="term" value="P:arachidonate secretion"/>
    <property type="evidence" value="ECO:0007669"/>
    <property type="project" value="InterPro"/>
</dbReference>
<feature type="compositionally biased region" description="Low complexity" evidence="1">
    <location>
        <begin position="89"/>
        <end position="107"/>
    </location>
</feature>